<gene>
    <name evidence="13" type="primary">cysC</name>
    <name evidence="16" type="ORF">JV46_15370</name>
</gene>
<accession>A0A0B0HAT3</accession>
<dbReference type="InterPro" id="IPR059117">
    <property type="entry name" value="APS_kinase_dom"/>
</dbReference>
<keyword evidence="9 13" id="KW-0067">ATP-binding</keyword>
<feature type="active site" description="Phosphoserine intermediate" evidence="13">
    <location>
        <position position="106"/>
    </location>
</feature>
<organism evidence="16 17">
    <name type="scientific">Solemya velum gill symbiont</name>
    <dbReference type="NCBI Taxonomy" id="2340"/>
    <lineage>
        <taxon>Bacteria</taxon>
        <taxon>Pseudomonadati</taxon>
        <taxon>Pseudomonadota</taxon>
        <taxon>Gammaproteobacteria</taxon>
        <taxon>sulfur-oxidizing symbionts</taxon>
    </lineage>
</organism>
<dbReference type="EC" id="2.7.1.25" evidence="5 13"/>
<evidence type="ECO:0000256" key="3">
    <source>
        <dbReference type="ARBA" id="ARBA00004806"/>
    </source>
</evidence>
<keyword evidence="17" id="KW-1185">Reference proteome</keyword>
<dbReference type="Proteomes" id="UP000030856">
    <property type="component" value="Unassembled WGS sequence"/>
</dbReference>
<dbReference type="UniPathway" id="UPA00140">
    <property type="reaction ID" value="UER00205"/>
</dbReference>
<proteinExistence type="inferred from homology"/>
<dbReference type="PANTHER" id="PTHR11055:SF1">
    <property type="entry name" value="PAPS SYNTHETASE, ISOFORM D"/>
    <property type="match status" value="1"/>
</dbReference>
<comment type="catalytic activity">
    <reaction evidence="1 13 14">
        <text>adenosine 5'-phosphosulfate + ATP = 3'-phosphoadenylyl sulfate + ADP + H(+)</text>
        <dbReference type="Rhea" id="RHEA:24152"/>
        <dbReference type="ChEBI" id="CHEBI:15378"/>
        <dbReference type="ChEBI" id="CHEBI:30616"/>
        <dbReference type="ChEBI" id="CHEBI:58243"/>
        <dbReference type="ChEBI" id="CHEBI:58339"/>
        <dbReference type="ChEBI" id="CHEBI:456216"/>
        <dbReference type="EC" id="2.7.1.25"/>
    </reaction>
</comment>
<evidence type="ECO:0000256" key="10">
    <source>
        <dbReference type="ARBA" id="ARBA00029724"/>
    </source>
</evidence>
<sequence length="198" mass="22031">MSQDVYWHESVISRNDREERNGHKGCVMWFTGLSASGKSTTAHALEAALFEKGCNVVVLDGDNVRHGLCADLSFSAEDRHENLRRIGEMAKLFSETGAIVLAAFISPYRSDRELARSKVPHGDFLEIYCQCSVETCAERDPKGLYKRALAGEIDNFTGVSAPYEEPLRAEIIIDTAGNPLEENVDTLLDELRHRSLIS</sequence>
<dbReference type="NCBIfam" id="TIGR00455">
    <property type="entry name" value="apsK"/>
    <property type="match status" value="1"/>
</dbReference>
<feature type="binding site" evidence="13">
    <location>
        <begin position="32"/>
        <end position="39"/>
    </location>
    <ligand>
        <name>ATP</name>
        <dbReference type="ChEBI" id="CHEBI:30616"/>
    </ligand>
</feature>
<dbReference type="Gene3D" id="3.40.50.300">
    <property type="entry name" value="P-loop containing nucleotide triphosphate hydrolases"/>
    <property type="match status" value="1"/>
</dbReference>
<comment type="similarity">
    <text evidence="4 13 14">Belongs to the APS kinase family.</text>
</comment>
<feature type="domain" description="APS kinase" evidence="15">
    <location>
        <begin position="24"/>
        <end position="174"/>
    </location>
</feature>
<dbReference type="STRING" id="2340.JV46_15370"/>
<keyword evidence="13" id="KW-0597">Phosphoprotein</keyword>
<dbReference type="SUPFAM" id="SSF52540">
    <property type="entry name" value="P-loop containing nucleoside triphosphate hydrolases"/>
    <property type="match status" value="1"/>
</dbReference>
<evidence type="ECO:0000256" key="11">
    <source>
        <dbReference type="ARBA" id="ARBA00031393"/>
    </source>
</evidence>
<dbReference type="AlphaFoldDB" id="A0A0B0HAT3"/>
<dbReference type="GeneID" id="86991123"/>
<dbReference type="PANTHER" id="PTHR11055">
    <property type="entry name" value="BIFUNCTIONAL 3'-PHOSPHOADENOSINE 5'-PHOSPHOSULFATE SYNTHASE"/>
    <property type="match status" value="1"/>
</dbReference>
<dbReference type="GO" id="GO:0070814">
    <property type="term" value="P:hydrogen sulfide biosynthetic process"/>
    <property type="evidence" value="ECO:0007669"/>
    <property type="project" value="UniProtKB-UniRule"/>
</dbReference>
<dbReference type="InterPro" id="IPR027417">
    <property type="entry name" value="P-loop_NTPase"/>
</dbReference>
<evidence type="ECO:0000256" key="8">
    <source>
        <dbReference type="ARBA" id="ARBA00022777"/>
    </source>
</evidence>
<evidence type="ECO:0000313" key="17">
    <source>
        <dbReference type="Proteomes" id="UP000030856"/>
    </source>
</evidence>
<evidence type="ECO:0000256" key="14">
    <source>
        <dbReference type="RuleBase" id="RU004347"/>
    </source>
</evidence>
<dbReference type="RefSeq" id="WP_043115929.1">
    <property type="nucleotide sequence ID" value="NZ_JRAA01000001.1"/>
</dbReference>
<dbReference type="OrthoDB" id="9804504at2"/>
<evidence type="ECO:0000256" key="2">
    <source>
        <dbReference type="ARBA" id="ARBA00002632"/>
    </source>
</evidence>
<dbReference type="CDD" id="cd02027">
    <property type="entry name" value="APSK"/>
    <property type="match status" value="1"/>
</dbReference>
<dbReference type="InterPro" id="IPR002891">
    <property type="entry name" value="APS"/>
</dbReference>
<dbReference type="eggNOG" id="COG0529">
    <property type="taxonomic scope" value="Bacteria"/>
</dbReference>
<protein>
    <recommendedName>
        <fullName evidence="5 13">Adenylyl-sulfate kinase</fullName>
        <ecNumber evidence="5 13">2.7.1.25</ecNumber>
    </recommendedName>
    <alternativeName>
        <fullName evidence="11 13">APS kinase</fullName>
    </alternativeName>
    <alternativeName>
        <fullName evidence="12 13">ATP adenosine-5'-phosphosulfate 3'-phosphotransferase</fullName>
    </alternativeName>
    <alternativeName>
        <fullName evidence="10 13">Adenosine-5'-phosphosulfate kinase</fullName>
    </alternativeName>
</protein>
<dbReference type="PATRIC" id="fig|2340.3.peg.706"/>
<comment type="function">
    <text evidence="2 13 14">Catalyzes the synthesis of activated sulfate.</text>
</comment>
<evidence type="ECO:0000256" key="13">
    <source>
        <dbReference type="HAMAP-Rule" id="MF_00065"/>
    </source>
</evidence>
<evidence type="ECO:0000256" key="6">
    <source>
        <dbReference type="ARBA" id="ARBA00022679"/>
    </source>
</evidence>
<dbReference type="Pfam" id="PF01583">
    <property type="entry name" value="APS_kinase"/>
    <property type="match status" value="1"/>
</dbReference>
<keyword evidence="6 13" id="KW-0808">Transferase</keyword>
<dbReference type="EMBL" id="JRAA01000001">
    <property type="protein sequence ID" value="KHF26195.1"/>
    <property type="molecule type" value="Genomic_DNA"/>
</dbReference>
<evidence type="ECO:0000313" key="16">
    <source>
        <dbReference type="EMBL" id="KHF26195.1"/>
    </source>
</evidence>
<comment type="pathway">
    <text evidence="3 13 14">Sulfur metabolism; hydrogen sulfide biosynthesis; sulfite from sulfate: step 2/3.</text>
</comment>
<evidence type="ECO:0000259" key="15">
    <source>
        <dbReference type="Pfam" id="PF01583"/>
    </source>
</evidence>
<dbReference type="GO" id="GO:0004020">
    <property type="term" value="F:adenylylsulfate kinase activity"/>
    <property type="evidence" value="ECO:0007669"/>
    <property type="project" value="UniProtKB-UniRule"/>
</dbReference>
<keyword evidence="8 13" id="KW-0418">Kinase</keyword>
<dbReference type="GO" id="GO:0005524">
    <property type="term" value="F:ATP binding"/>
    <property type="evidence" value="ECO:0007669"/>
    <property type="project" value="UniProtKB-UniRule"/>
</dbReference>
<dbReference type="GO" id="GO:0000103">
    <property type="term" value="P:sulfate assimilation"/>
    <property type="evidence" value="ECO:0007669"/>
    <property type="project" value="UniProtKB-UniRule"/>
</dbReference>
<evidence type="ECO:0000256" key="9">
    <source>
        <dbReference type="ARBA" id="ARBA00022840"/>
    </source>
</evidence>
<reference evidence="16 17" key="1">
    <citation type="journal article" date="2014" name="BMC Genomics">
        <title>The genome of the intracellular bacterium of the coastal bivalve, Solemya velum: a blueprint for thriving in and out of symbiosis.</title>
        <authorList>
            <person name="Dmytrenko O."/>
            <person name="Russell S.L."/>
            <person name="Loo W.T."/>
            <person name="Fontanez K.M."/>
            <person name="Liao L."/>
            <person name="Roeselers G."/>
            <person name="Sharma R."/>
            <person name="Stewart F.J."/>
            <person name="Newton I.L."/>
            <person name="Woyke T."/>
            <person name="Wu D."/>
            <person name="Lang J.M."/>
            <person name="Eisen J.A."/>
            <person name="Cavanaugh C.M."/>
        </authorList>
    </citation>
    <scope>NUCLEOTIDE SEQUENCE [LARGE SCALE GENOMIC DNA]</scope>
    <source>
        <strain evidence="16 17">WH</strain>
    </source>
</reference>
<evidence type="ECO:0000256" key="7">
    <source>
        <dbReference type="ARBA" id="ARBA00022741"/>
    </source>
</evidence>
<comment type="caution">
    <text evidence="16">The sequence shown here is derived from an EMBL/GenBank/DDBJ whole genome shotgun (WGS) entry which is preliminary data.</text>
</comment>
<evidence type="ECO:0000256" key="12">
    <source>
        <dbReference type="ARBA" id="ARBA00031464"/>
    </source>
</evidence>
<dbReference type="HAMAP" id="MF_00065">
    <property type="entry name" value="Adenylyl_sulf_kinase"/>
    <property type="match status" value="1"/>
</dbReference>
<keyword evidence="7 13" id="KW-0547">Nucleotide-binding</keyword>
<evidence type="ECO:0000256" key="1">
    <source>
        <dbReference type="ARBA" id="ARBA00001823"/>
    </source>
</evidence>
<dbReference type="NCBIfam" id="NF003013">
    <property type="entry name" value="PRK03846.1"/>
    <property type="match status" value="1"/>
</dbReference>
<evidence type="ECO:0000256" key="5">
    <source>
        <dbReference type="ARBA" id="ARBA00012121"/>
    </source>
</evidence>
<name>A0A0B0HAT3_SOVGS</name>
<evidence type="ECO:0000256" key="4">
    <source>
        <dbReference type="ARBA" id="ARBA00007008"/>
    </source>
</evidence>